<feature type="region of interest" description="Disordered" evidence="1">
    <location>
        <begin position="164"/>
        <end position="259"/>
    </location>
</feature>
<dbReference type="EMBL" id="ML120351">
    <property type="protein sequence ID" value="RPB06054.1"/>
    <property type="molecule type" value="Genomic_DNA"/>
</dbReference>
<sequence>MAPPIIKGTTTRAGSPIIKPRVGAGIVKSSPERNSKRQFTHKTKVQAEPENMEDMEENKNTTTTPAKTPTRTQIPAPPAHSPSSGNRSIKPTIIPAPTMSESSTATDNQVPKTPLKRAHRPILSTGERIINPMQRFEHSESPMSPPFIKNTTTSSVQALFKSFERNSKGQFTPRTKIGAEEEVNTTITPPPPATPSEGEIPSLPASLEDLDIAMSSMFLSDVSEEELTPHPHPQTPSQNNTVPKATAPPAQKCAHQRPG</sequence>
<gene>
    <name evidence="2" type="ORF">L873DRAFT_1785178</name>
</gene>
<dbReference type="AlphaFoldDB" id="A0A3N4K685"/>
<evidence type="ECO:0000313" key="2">
    <source>
        <dbReference type="EMBL" id="RPB06054.1"/>
    </source>
</evidence>
<evidence type="ECO:0000313" key="3">
    <source>
        <dbReference type="Proteomes" id="UP000276215"/>
    </source>
</evidence>
<dbReference type="Proteomes" id="UP000276215">
    <property type="component" value="Unassembled WGS sequence"/>
</dbReference>
<name>A0A3N4K685_9PEZI</name>
<feature type="compositionally biased region" description="Low complexity" evidence="1">
    <location>
        <begin position="60"/>
        <end position="72"/>
    </location>
</feature>
<feature type="region of interest" description="Disordered" evidence="1">
    <location>
        <begin position="1"/>
        <end position="128"/>
    </location>
</feature>
<reference evidence="2 3" key="1">
    <citation type="journal article" date="2018" name="Nat. Ecol. Evol.">
        <title>Pezizomycetes genomes reveal the molecular basis of ectomycorrhizal truffle lifestyle.</title>
        <authorList>
            <person name="Murat C."/>
            <person name="Payen T."/>
            <person name="Noel B."/>
            <person name="Kuo A."/>
            <person name="Morin E."/>
            <person name="Chen J."/>
            <person name="Kohler A."/>
            <person name="Krizsan K."/>
            <person name="Balestrini R."/>
            <person name="Da Silva C."/>
            <person name="Montanini B."/>
            <person name="Hainaut M."/>
            <person name="Levati E."/>
            <person name="Barry K.W."/>
            <person name="Belfiori B."/>
            <person name="Cichocki N."/>
            <person name="Clum A."/>
            <person name="Dockter R.B."/>
            <person name="Fauchery L."/>
            <person name="Guy J."/>
            <person name="Iotti M."/>
            <person name="Le Tacon F."/>
            <person name="Lindquist E.A."/>
            <person name="Lipzen A."/>
            <person name="Malagnac F."/>
            <person name="Mello A."/>
            <person name="Molinier V."/>
            <person name="Miyauchi S."/>
            <person name="Poulain J."/>
            <person name="Riccioni C."/>
            <person name="Rubini A."/>
            <person name="Sitrit Y."/>
            <person name="Splivallo R."/>
            <person name="Traeger S."/>
            <person name="Wang M."/>
            <person name="Zifcakova L."/>
            <person name="Wipf D."/>
            <person name="Zambonelli A."/>
            <person name="Paolocci F."/>
            <person name="Nowrousian M."/>
            <person name="Ottonello S."/>
            <person name="Baldrian P."/>
            <person name="Spatafora J.W."/>
            <person name="Henrissat B."/>
            <person name="Nagy L.G."/>
            <person name="Aury J.M."/>
            <person name="Wincker P."/>
            <person name="Grigoriev I.V."/>
            <person name="Bonfante P."/>
            <person name="Martin F.M."/>
        </authorList>
    </citation>
    <scope>NUCLEOTIDE SEQUENCE [LARGE SCALE GENOMIC DNA]</scope>
    <source>
        <strain evidence="2 3">120613-1</strain>
    </source>
</reference>
<feature type="compositionally biased region" description="Polar residues" evidence="1">
    <location>
        <begin position="99"/>
        <end position="111"/>
    </location>
</feature>
<proteinExistence type="predicted"/>
<organism evidence="2 3">
    <name type="scientific">Choiromyces venosus 120613-1</name>
    <dbReference type="NCBI Taxonomy" id="1336337"/>
    <lineage>
        <taxon>Eukaryota</taxon>
        <taxon>Fungi</taxon>
        <taxon>Dikarya</taxon>
        <taxon>Ascomycota</taxon>
        <taxon>Pezizomycotina</taxon>
        <taxon>Pezizomycetes</taxon>
        <taxon>Pezizales</taxon>
        <taxon>Tuberaceae</taxon>
        <taxon>Choiromyces</taxon>
    </lineage>
</organism>
<accession>A0A3N4K685</accession>
<keyword evidence="3" id="KW-1185">Reference proteome</keyword>
<protein>
    <submittedName>
        <fullName evidence="2">Uncharacterized protein</fullName>
    </submittedName>
</protein>
<evidence type="ECO:0000256" key="1">
    <source>
        <dbReference type="SAM" id="MobiDB-lite"/>
    </source>
</evidence>